<dbReference type="EMBL" id="JBHUFA010000001">
    <property type="protein sequence ID" value="MFD1694162.1"/>
    <property type="molecule type" value="Genomic_DNA"/>
</dbReference>
<feature type="binding site" evidence="9">
    <location>
        <position position="237"/>
    </location>
    <ligand>
        <name>1-deoxy-D-xylulose 5-phosphate</name>
        <dbReference type="ChEBI" id="CHEBI:57792"/>
    </ligand>
</feature>
<feature type="binding site" evidence="9">
    <location>
        <position position="224"/>
    </location>
    <ligand>
        <name>NADPH</name>
        <dbReference type="ChEBI" id="CHEBI:57783"/>
    </ligand>
</feature>
<evidence type="ECO:0000256" key="9">
    <source>
        <dbReference type="HAMAP-Rule" id="MF_00183"/>
    </source>
</evidence>
<evidence type="ECO:0000259" key="12">
    <source>
        <dbReference type="Pfam" id="PF13288"/>
    </source>
</evidence>
<feature type="binding site" evidence="9">
    <location>
        <position position="34"/>
    </location>
    <ligand>
        <name>NADPH</name>
        <dbReference type="ChEBI" id="CHEBI:57783"/>
    </ligand>
</feature>
<evidence type="ECO:0000256" key="2">
    <source>
        <dbReference type="ARBA" id="ARBA00006825"/>
    </source>
</evidence>
<dbReference type="InterPro" id="IPR026877">
    <property type="entry name" value="DXPR_C"/>
</dbReference>
<dbReference type="InterPro" id="IPR013512">
    <property type="entry name" value="DXP_reductoisomerase_N"/>
</dbReference>
<feature type="binding site" evidence="9">
    <location>
        <position position="170"/>
    </location>
    <ligand>
        <name>1-deoxy-D-xylulose 5-phosphate</name>
        <dbReference type="ChEBI" id="CHEBI:57792"/>
    </ligand>
</feature>
<feature type="binding site" evidence="9">
    <location>
        <position position="236"/>
    </location>
    <ligand>
        <name>1-deoxy-D-xylulose 5-phosphate</name>
        <dbReference type="ChEBI" id="CHEBI:57792"/>
    </ligand>
</feature>
<dbReference type="HAMAP" id="MF_00183">
    <property type="entry name" value="DXP_reductoisom"/>
    <property type="match status" value="1"/>
</dbReference>
<feature type="binding site" evidence="9">
    <location>
        <position position="144"/>
    </location>
    <ligand>
        <name>1-deoxy-D-xylulose 5-phosphate</name>
        <dbReference type="ChEBI" id="CHEBI:57792"/>
    </ligand>
</feature>
<dbReference type="InterPro" id="IPR013644">
    <property type="entry name" value="DXP_reductoisomerase_C"/>
</dbReference>
<dbReference type="GO" id="GO:0030604">
    <property type="term" value="F:1-deoxy-D-xylulose-5-phosphate reductoisomerase activity"/>
    <property type="evidence" value="ECO:0007669"/>
    <property type="project" value="UniProtKB-EC"/>
</dbReference>
<dbReference type="InterPro" id="IPR036291">
    <property type="entry name" value="NAD(P)-bd_dom_sf"/>
</dbReference>
<dbReference type="InterPro" id="IPR003821">
    <property type="entry name" value="DXP_reductoisomerase"/>
</dbReference>
<keyword evidence="4 9" id="KW-0521">NADP</keyword>
<evidence type="ECO:0000256" key="7">
    <source>
        <dbReference type="ARBA" id="ARBA00023229"/>
    </source>
</evidence>
<evidence type="ECO:0000256" key="4">
    <source>
        <dbReference type="ARBA" id="ARBA00022857"/>
    </source>
</evidence>
<sequence length="408" mass="42932">MSVSLSPSSASPSFGGLLSETSRQRITVLGATGSVGKSTLDILSRNPECFEVVALVAHSNVEELAAQARRVRAQVAVIARADLHDALKTALAGSGIEAAAGEAAVLEAVERPCDMVVGAIVGAAGLKPTYAALRAGRSLALANKECLVCAGDLFMAQVHATGATLLPVDSEHSAVFQVFERDNADQIEKVVLTASGGPFRQASLEAMASVTPEQALKHPNWDMGSRITIDSATMMNKGFEVIEAFHLFPLTADQLDILVHPQSVIHGMVQYRDGSLLAQLGSPDMRTPIAHCLAWPRRIEVPVERLDLARIASLSFEAPDPVRFPALPLARVAMESGPVATASLNAADEVAVAAFLERRIGFLDIPAAVAAVVERMSAGSSGSVSSIDDVLAVDAQARAFCREWIAGR</sequence>
<evidence type="ECO:0000256" key="6">
    <source>
        <dbReference type="ARBA" id="ARBA00023211"/>
    </source>
</evidence>
<comment type="caution">
    <text evidence="13">The sequence shown here is derived from an EMBL/GenBank/DDBJ whole genome shotgun (WGS) entry which is preliminary data.</text>
</comment>
<dbReference type="Pfam" id="PF02670">
    <property type="entry name" value="DXP_reductoisom"/>
    <property type="match status" value="1"/>
</dbReference>
<feature type="binding site" evidence="9">
    <location>
        <position position="35"/>
    </location>
    <ligand>
        <name>NADPH</name>
        <dbReference type="ChEBI" id="CHEBI:57783"/>
    </ligand>
</feature>
<comment type="similarity">
    <text evidence="2 9">Belongs to the DXR family.</text>
</comment>
<proteinExistence type="inferred from homology"/>
<comment type="pathway">
    <text evidence="1 9">Isoprenoid biosynthesis; isopentenyl diphosphate biosynthesis via DXP pathway; isopentenyl diphosphate from 1-deoxy-D-xylulose 5-phosphate: step 1/6.</text>
</comment>
<keyword evidence="14" id="KW-1185">Reference proteome</keyword>
<dbReference type="SUPFAM" id="SSF51735">
    <property type="entry name" value="NAD(P)-binding Rossmann-fold domains"/>
    <property type="match status" value="1"/>
</dbReference>
<dbReference type="PANTHER" id="PTHR30525">
    <property type="entry name" value="1-DEOXY-D-XYLULOSE 5-PHOSPHATE REDUCTOISOMERASE"/>
    <property type="match status" value="1"/>
</dbReference>
<keyword evidence="3 9" id="KW-0479">Metal-binding</keyword>
<keyword evidence="9" id="KW-0460">Magnesium</keyword>
<feature type="binding site" evidence="9">
    <location>
        <position position="32"/>
    </location>
    <ligand>
        <name>NADPH</name>
        <dbReference type="ChEBI" id="CHEBI:57783"/>
    </ligand>
</feature>
<dbReference type="Pfam" id="PF13288">
    <property type="entry name" value="DXPR_C"/>
    <property type="match status" value="1"/>
</dbReference>
<feature type="binding site" evidence="9">
    <location>
        <position position="171"/>
    </location>
    <ligand>
        <name>1-deoxy-D-xylulose 5-phosphate</name>
        <dbReference type="ChEBI" id="CHEBI:57792"/>
    </ligand>
</feature>
<evidence type="ECO:0000256" key="1">
    <source>
        <dbReference type="ARBA" id="ARBA00005094"/>
    </source>
</evidence>
<feature type="domain" description="DXP reductoisomerase C-terminal" evidence="12">
    <location>
        <begin position="280"/>
        <end position="399"/>
    </location>
</feature>
<feature type="binding site" evidence="9">
    <location>
        <position position="143"/>
    </location>
    <ligand>
        <name>NADPH</name>
        <dbReference type="ChEBI" id="CHEBI:57783"/>
    </ligand>
</feature>
<feature type="domain" description="1-deoxy-D-xylulose 5-phosphate reductoisomerase C-terminal" evidence="11">
    <location>
        <begin position="165"/>
        <end position="248"/>
    </location>
</feature>
<dbReference type="SUPFAM" id="SSF69055">
    <property type="entry name" value="1-deoxy-D-xylulose-5-phosphate reductoisomerase, C-terminal domain"/>
    <property type="match status" value="1"/>
</dbReference>
<feature type="domain" description="1-deoxy-D-xylulose 5-phosphate reductoisomerase N-terminal" evidence="10">
    <location>
        <begin position="26"/>
        <end position="151"/>
    </location>
</feature>
<dbReference type="InterPro" id="IPR036169">
    <property type="entry name" value="DXPR_C_sf"/>
</dbReference>
<feature type="binding site" evidence="9">
    <location>
        <position position="231"/>
    </location>
    <ligand>
        <name>1-deoxy-D-xylulose 5-phosphate</name>
        <dbReference type="ChEBI" id="CHEBI:57792"/>
    </ligand>
</feature>
<comment type="catalytic activity">
    <reaction evidence="8">
        <text>2-C-methyl-D-erythritol 4-phosphate + NADP(+) = 1-deoxy-D-xylulose 5-phosphate + NADPH + H(+)</text>
        <dbReference type="Rhea" id="RHEA:13717"/>
        <dbReference type="ChEBI" id="CHEBI:15378"/>
        <dbReference type="ChEBI" id="CHEBI:57783"/>
        <dbReference type="ChEBI" id="CHEBI:57792"/>
        <dbReference type="ChEBI" id="CHEBI:58262"/>
        <dbReference type="ChEBI" id="CHEBI:58349"/>
        <dbReference type="EC" id="1.1.1.267"/>
    </reaction>
    <physiologicalReaction direction="right-to-left" evidence="8">
        <dbReference type="Rhea" id="RHEA:13719"/>
    </physiologicalReaction>
</comment>
<dbReference type="EC" id="1.1.1.267" evidence="9"/>
<feature type="binding site" evidence="9">
    <location>
        <position position="240"/>
    </location>
    <ligand>
        <name>Mn(2+)</name>
        <dbReference type="ChEBI" id="CHEBI:29035"/>
    </ligand>
</feature>
<feature type="binding site" evidence="9">
    <location>
        <position position="60"/>
    </location>
    <ligand>
        <name>NADPH</name>
        <dbReference type="ChEBI" id="CHEBI:57783"/>
    </ligand>
</feature>
<keyword evidence="6 9" id="KW-0464">Manganese</keyword>
<dbReference type="Pfam" id="PF08436">
    <property type="entry name" value="DXP_redisom_C"/>
    <property type="match status" value="1"/>
</dbReference>
<evidence type="ECO:0000313" key="13">
    <source>
        <dbReference type="EMBL" id="MFD1694162.1"/>
    </source>
</evidence>
<keyword evidence="7 9" id="KW-0414">Isoprene biosynthesis</keyword>
<dbReference type="PANTHER" id="PTHR30525:SF0">
    <property type="entry name" value="1-DEOXY-D-XYLULOSE 5-PHOSPHATE REDUCTOISOMERASE, CHLOROPLASTIC"/>
    <property type="match status" value="1"/>
</dbReference>
<dbReference type="NCBIfam" id="NF009114">
    <property type="entry name" value="PRK12464.1"/>
    <property type="match status" value="1"/>
</dbReference>
<dbReference type="Gene3D" id="1.10.1740.10">
    <property type="match status" value="1"/>
</dbReference>
<feature type="binding site" evidence="9">
    <location>
        <position position="240"/>
    </location>
    <ligand>
        <name>1-deoxy-D-xylulose 5-phosphate</name>
        <dbReference type="ChEBI" id="CHEBI:57792"/>
    </ligand>
</feature>
<dbReference type="PIRSF" id="PIRSF006205">
    <property type="entry name" value="Dxp_reductismrs"/>
    <property type="match status" value="1"/>
</dbReference>
<organism evidence="13 14">
    <name type="scientific">Roseibium aestuarii</name>
    <dbReference type="NCBI Taxonomy" id="2600299"/>
    <lineage>
        <taxon>Bacteria</taxon>
        <taxon>Pseudomonadati</taxon>
        <taxon>Pseudomonadota</taxon>
        <taxon>Alphaproteobacteria</taxon>
        <taxon>Hyphomicrobiales</taxon>
        <taxon>Stappiaceae</taxon>
        <taxon>Roseibium</taxon>
    </lineage>
</organism>
<feature type="binding site" evidence="9">
    <location>
        <position position="145"/>
    </location>
    <ligand>
        <name>NADPH</name>
        <dbReference type="ChEBI" id="CHEBI:57783"/>
    </ligand>
</feature>
<feature type="binding site" evidence="9">
    <location>
        <position position="169"/>
    </location>
    <ligand>
        <name>Mn(2+)</name>
        <dbReference type="ChEBI" id="CHEBI:29035"/>
    </ligand>
</feature>
<feature type="binding site" evidence="9">
    <location>
        <position position="171"/>
    </location>
    <ligand>
        <name>Mn(2+)</name>
        <dbReference type="ChEBI" id="CHEBI:29035"/>
    </ligand>
</feature>
<gene>
    <name evidence="9" type="primary">dxr</name>
    <name evidence="13" type="ORF">ACFSC7_01450</name>
</gene>
<evidence type="ECO:0000259" key="11">
    <source>
        <dbReference type="Pfam" id="PF08436"/>
    </source>
</evidence>
<evidence type="ECO:0000256" key="5">
    <source>
        <dbReference type="ARBA" id="ARBA00023002"/>
    </source>
</evidence>
<name>A0ABW4JRM4_9HYPH</name>
<dbReference type="Proteomes" id="UP001597327">
    <property type="component" value="Unassembled WGS sequence"/>
</dbReference>
<comment type="caution">
    <text evidence="9">Lacks conserved residue(s) required for the propagation of feature annotation.</text>
</comment>
<evidence type="ECO:0000259" key="10">
    <source>
        <dbReference type="Pfam" id="PF02670"/>
    </source>
</evidence>
<feature type="binding site" evidence="9">
    <location>
        <position position="195"/>
    </location>
    <ligand>
        <name>1-deoxy-D-xylulose 5-phosphate</name>
        <dbReference type="ChEBI" id="CHEBI:57792"/>
    </ligand>
</feature>
<feature type="binding site" evidence="9">
    <location>
        <position position="33"/>
    </location>
    <ligand>
        <name>NADPH</name>
        <dbReference type="ChEBI" id="CHEBI:57783"/>
    </ligand>
</feature>
<dbReference type="NCBIfam" id="TIGR00243">
    <property type="entry name" value="Dxr"/>
    <property type="match status" value="1"/>
</dbReference>
<keyword evidence="5 9" id="KW-0560">Oxidoreductase</keyword>
<dbReference type="Gene3D" id="3.40.50.720">
    <property type="entry name" value="NAD(P)-binding Rossmann-like Domain"/>
    <property type="match status" value="1"/>
</dbReference>
<protein>
    <recommendedName>
        <fullName evidence="9">1-deoxy-D-xylulose 5-phosphate reductoisomerase</fullName>
        <shortName evidence="9">DXP reductoisomerase</shortName>
        <ecNumber evidence="9">1.1.1.267</ecNumber>
    </recommendedName>
    <alternativeName>
        <fullName evidence="9">1-deoxyxylulose-5-phosphate reductoisomerase</fullName>
    </alternativeName>
    <alternativeName>
        <fullName evidence="9">2-C-methyl-D-erythritol 4-phosphate synthase</fullName>
    </alternativeName>
</protein>
<evidence type="ECO:0000256" key="8">
    <source>
        <dbReference type="ARBA" id="ARBA00048543"/>
    </source>
</evidence>
<evidence type="ECO:0000256" key="3">
    <source>
        <dbReference type="ARBA" id="ARBA00022723"/>
    </source>
</evidence>
<evidence type="ECO:0000313" key="14">
    <source>
        <dbReference type="Proteomes" id="UP001597327"/>
    </source>
</evidence>
<dbReference type="RefSeq" id="WP_149891958.1">
    <property type="nucleotide sequence ID" value="NZ_JBHUFA010000001.1"/>
</dbReference>
<dbReference type="SUPFAM" id="SSF55347">
    <property type="entry name" value="Glyceraldehyde-3-phosphate dehydrogenase-like, C-terminal domain"/>
    <property type="match status" value="1"/>
</dbReference>
<comment type="cofactor">
    <cofactor evidence="9">
        <name>Mg(2+)</name>
        <dbReference type="ChEBI" id="CHEBI:18420"/>
    </cofactor>
    <cofactor evidence="9">
        <name>Mn(2+)</name>
        <dbReference type="ChEBI" id="CHEBI:29035"/>
    </cofactor>
</comment>
<comment type="function">
    <text evidence="9">Catalyzes the NADPH-dependent rearrangement and reduction of 1-deoxy-D-xylulose-5-phosphate (DXP) to 2-C-methyl-D-erythritol 4-phosphate (MEP).</text>
</comment>
<accession>A0ABW4JRM4</accession>
<reference evidence="14" key="1">
    <citation type="journal article" date="2019" name="Int. J. Syst. Evol. Microbiol.">
        <title>The Global Catalogue of Microorganisms (GCM) 10K type strain sequencing project: providing services to taxonomists for standard genome sequencing and annotation.</title>
        <authorList>
            <consortium name="The Broad Institute Genomics Platform"/>
            <consortium name="The Broad Institute Genome Sequencing Center for Infectious Disease"/>
            <person name="Wu L."/>
            <person name="Ma J."/>
        </authorList>
    </citation>
    <scope>NUCLEOTIDE SEQUENCE [LARGE SCALE GENOMIC DNA]</scope>
    <source>
        <strain evidence="14">JCM 3369</strain>
    </source>
</reference>
<feature type="binding site" evidence="9">
    <location>
        <position position="218"/>
    </location>
    <ligand>
        <name>1-deoxy-D-xylulose 5-phosphate</name>
        <dbReference type="ChEBI" id="CHEBI:57792"/>
    </ligand>
</feature>